<proteinExistence type="predicted"/>
<accession>A0ABV7A6J1</accession>
<sequence length="123" mass="14003">MTIFDFSTVFGEFSRPFQHIPYSESYRDYTNGGQWVKGAELPPVNMEGVILPLGNDDLQFDTAGTYTIQDRKLFLQEPETLEEEAVVEVDGLRYRVTGDKPYGHYAGFNVYFLKRTDIGGETS</sequence>
<name>A0ABV7A6J1_9BACI</name>
<dbReference type="Proteomes" id="UP001595387">
    <property type="component" value="Unassembled WGS sequence"/>
</dbReference>
<dbReference type="RefSeq" id="WP_390305630.1">
    <property type="nucleotide sequence ID" value="NZ_JBHRRZ010000015.1"/>
</dbReference>
<dbReference type="EMBL" id="JBHRRZ010000015">
    <property type="protein sequence ID" value="MFC2948536.1"/>
    <property type="molecule type" value="Genomic_DNA"/>
</dbReference>
<protein>
    <recommendedName>
        <fullName evidence="3">Head-to-tail stopper</fullName>
    </recommendedName>
</protein>
<evidence type="ECO:0000313" key="1">
    <source>
        <dbReference type="EMBL" id="MFC2948536.1"/>
    </source>
</evidence>
<evidence type="ECO:0008006" key="3">
    <source>
        <dbReference type="Google" id="ProtNLM"/>
    </source>
</evidence>
<gene>
    <name evidence="1" type="ORF">ACFODW_09310</name>
</gene>
<keyword evidence="2" id="KW-1185">Reference proteome</keyword>
<evidence type="ECO:0000313" key="2">
    <source>
        <dbReference type="Proteomes" id="UP001595387"/>
    </source>
</evidence>
<organism evidence="1 2">
    <name type="scientific">Virgibacillus sediminis</name>
    <dbReference type="NCBI Taxonomy" id="202260"/>
    <lineage>
        <taxon>Bacteria</taxon>
        <taxon>Bacillati</taxon>
        <taxon>Bacillota</taxon>
        <taxon>Bacilli</taxon>
        <taxon>Bacillales</taxon>
        <taxon>Bacillaceae</taxon>
        <taxon>Virgibacillus</taxon>
    </lineage>
</organism>
<comment type="caution">
    <text evidence="1">The sequence shown here is derived from an EMBL/GenBank/DDBJ whole genome shotgun (WGS) entry which is preliminary data.</text>
</comment>
<reference evidence="2" key="1">
    <citation type="journal article" date="2019" name="Int. J. Syst. Evol. Microbiol.">
        <title>The Global Catalogue of Microorganisms (GCM) 10K type strain sequencing project: providing services to taxonomists for standard genome sequencing and annotation.</title>
        <authorList>
            <consortium name="The Broad Institute Genomics Platform"/>
            <consortium name="The Broad Institute Genome Sequencing Center for Infectious Disease"/>
            <person name="Wu L."/>
            <person name="Ma J."/>
        </authorList>
    </citation>
    <scope>NUCLEOTIDE SEQUENCE [LARGE SCALE GENOMIC DNA]</scope>
    <source>
        <strain evidence="2">KCTC 13193</strain>
    </source>
</reference>